<dbReference type="PANTHER" id="PTHR45138">
    <property type="entry name" value="REGULATORY COMPONENTS OF SENSORY TRANSDUCTION SYSTEM"/>
    <property type="match status" value="1"/>
</dbReference>
<evidence type="ECO:0000313" key="3">
    <source>
        <dbReference type="Proteomes" id="UP001198962"/>
    </source>
</evidence>
<dbReference type="CDD" id="cd06225">
    <property type="entry name" value="HAMP"/>
    <property type="match status" value="1"/>
</dbReference>
<dbReference type="SUPFAM" id="SSF55073">
    <property type="entry name" value="Nucleotide cyclase"/>
    <property type="match status" value="1"/>
</dbReference>
<dbReference type="InterPro" id="IPR043128">
    <property type="entry name" value="Rev_trsase/Diguanyl_cyclase"/>
</dbReference>
<dbReference type="Gene3D" id="3.30.70.270">
    <property type="match status" value="1"/>
</dbReference>
<dbReference type="InterPro" id="IPR029787">
    <property type="entry name" value="Nucleotide_cyclase"/>
</dbReference>
<dbReference type="GO" id="GO:0005886">
    <property type="term" value="C:plasma membrane"/>
    <property type="evidence" value="ECO:0007669"/>
    <property type="project" value="TreeGrafter"/>
</dbReference>
<name>A0AAE3DKS0_9FIRM</name>
<dbReference type="GO" id="GO:1902201">
    <property type="term" value="P:negative regulation of bacterial-type flagellum-dependent cell motility"/>
    <property type="evidence" value="ECO:0007669"/>
    <property type="project" value="TreeGrafter"/>
</dbReference>
<proteinExistence type="predicted"/>
<keyword evidence="3" id="KW-1185">Reference proteome</keyword>
<comment type="caution">
    <text evidence="2">The sequence shown here is derived from an EMBL/GenBank/DDBJ whole genome shotgun (WGS) entry which is preliminary data.</text>
</comment>
<gene>
    <name evidence="2" type="ORF">LKD32_12100</name>
</gene>
<dbReference type="GO" id="GO:0052621">
    <property type="term" value="F:diguanylate cyclase activity"/>
    <property type="evidence" value="ECO:0007669"/>
    <property type="project" value="TreeGrafter"/>
</dbReference>
<evidence type="ECO:0000259" key="1">
    <source>
        <dbReference type="PROSITE" id="PS50887"/>
    </source>
</evidence>
<dbReference type="RefSeq" id="WP_308451869.1">
    <property type="nucleotide sequence ID" value="NZ_JAJEPU010000042.1"/>
</dbReference>
<dbReference type="CDD" id="cd01949">
    <property type="entry name" value="GGDEF"/>
    <property type="match status" value="1"/>
</dbReference>
<dbReference type="Pfam" id="PF00990">
    <property type="entry name" value="GGDEF"/>
    <property type="match status" value="1"/>
</dbReference>
<dbReference type="PROSITE" id="PS50887">
    <property type="entry name" value="GGDEF"/>
    <property type="match status" value="1"/>
</dbReference>
<dbReference type="NCBIfam" id="TIGR00254">
    <property type="entry name" value="GGDEF"/>
    <property type="match status" value="1"/>
</dbReference>
<feature type="domain" description="GGDEF" evidence="1">
    <location>
        <begin position="284"/>
        <end position="412"/>
    </location>
</feature>
<dbReference type="InterPro" id="IPR000160">
    <property type="entry name" value="GGDEF_dom"/>
</dbReference>
<dbReference type="EMBL" id="JAJEPU010000042">
    <property type="protein sequence ID" value="MCC2165604.1"/>
    <property type="molecule type" value="Genomic_DNA"/>
</dbReference>
<protein>
    <submittedName>
        <fullName evidence="2">GGDEF domain-containing protein</fullName>
    </submittedName>
</protein>
<dbReference type="SMART" id="SM00267">
    <property type="entry name" value="GGDEF"/>
    <property type="match status" value="1"/>
</dbReference>
<accession>A0AAE3DKS0</accession>
<dbReference type="GO" id="GO:0043709">
    <property type="term" value="P:cell adhesion involved in single-species biofilm formation"/>
    <property type="evidence" value="ECO:0007669"/>
    <property type="project" value="TreeGrafter"/>
</dbReference>
<reference evidence="2" key="1">
    <citation type="submission" date="2021-10" db="EMBL/GenBank/DDBJ databases">
        <title>Anaerobic single-cell dispensing facilitates the cultivation of human gut bacteria.</title>
        <authorList>
            <person name="Afrizal A."/>
        </authorList>
    </citation>
    <scope>NUCLEOTIDE SEQUENCE</scope>
    <source>
        <strain evidence="2">CLA-AA-H274</strain>
    </source>
</reference>
<dbReference type="InterPro" id="IPR050469">
    <property type="entry name" value="Diguanylate_Cyclase"/>
</dbReference>
<dbReference type="Proteomes" id="UP001198962">
    <property type="component" value="Unassembled WGS sequence"/>
</dbReference>
<dbReference type="AlphaFoldDB" id="A0AAE3DKS0"/>
<evidence type="ECO:0000313" key="2">
    <source>
        <dbReference type="EMBL" id="MCC2165604.1"/>
    </source>
</evidence>
<sequence length="412" mass="48408">MEDKNCERLFEYLRDILYSPDACPLDVETLDPPYQKLGKGLRFLDKSVKEMKEYSAELSKGNLSVALPGRDNFLCQNLKNMHTNLKHMTWQAKQVARGDYSQSVSYLGEFSDAFNKMRSQLREREMHLQEEAQKEKAHASMMEGYSLLLMELICRSEGQILVVGVENGQVLYCNTKDANEDPKTNEIFKLCLEMTKTAGALEQIQEEAEKVWEAEDSLHRIFKVTTGLMHWQGELAYVHIIREATEERTREKKLEVEAYHDPLTGIHNRTYFEEQMEKLLERKEQMVFCYCDLDHLKYVNDRYGHLEGDRYICRFVETVKSCICENDLFARVGGDEFCIILRKCPKEMAERKMRRIQREFEEILEIPYPQSFSCGLVEISGKNRSQTLNEIIQDADRAMYDQKRNHKEEYEK</sequence>
<dbReference type="PANTHER" id="PTHR45138:SF9">
    <property type="entry name" value="DIGUANYLATE CYCLASE DGCM-RELATED"/>
    <property type="match status" value="1"/>
</dbReference>
<organism evidence="2 3">
    <name type="scientific">Brotaphodocola catenula</name>
    <dbReference type="NCBI Taxonomy" id="2885361"/>
    <lineage>
        <taxon>Bacteria</taxon>
        <taxon>Bacillati</taxon>
        <taxon>Bacillota</taxon>
        <taxon>Clostridia</taxon>
        <taxon>Lachnospirales</taxon>
        <taxon>Lachnospiraceae</taxon>
        <taxon>Brotaphodocola</taxon>
    </lineage>
</organism>